<feature type="signal peptide" evidence="8">
    <location>
        <begin position="1"/>
        <end position="40"/>
    </location>
</feature>
<keyword evidence="4 7" id="KW-0133">Cell shape</keyword>
<sequence length="340" mass="39006">MKLRHHLQKSRSRFLTAKIGAILTAACITGALTVNAPAFAANTFDSSTNTSIRTQNPQDWQQVWQILTLTGYVHLVYGTYMGRYGGMHTVAAWNIPVPQALQKISNNWGYSPYNPAFRSGLIQFERADHLLNRRGISRGRVTPEVLSALRAPIPKNRFPFQWIKVEKSTHPEHLQIWQVPPDPQGKGQWIYRTVVNTGVMHSTPDGSWPIYQRLAKTTMTGKFPIAVSPREYHLLPASDRSIYHGYHVRWQHYIAPNVHFVNYFYDGRAIHFYPRKSYGWPQSAGCVEEPYQNARKVYALLHYGDIVSVMGHYENHKTNPVTPMTARKLRQKILLEFAHS</sequence>
<keyword evidence="11" id="KW-1185">Reference proteome</keyword>
<keyword evidence="6 7" id="KW-0961">Cell wall biogenesis/degradation</keyword>
<evidence type="ECO:0000256" key="4">
    <source>
        <dbReference type="ARBA" id="ARBA00022960"/>
    </source>
</evidence>
<evidence type="ECO:0000313" key="11">
    <source>
        <dbReference type="Proteomes" id="UP001197028"/>
    </source>
</evidence>
<dbReference type="Pfam" id="PF03734">
    <property type="entry name" value="YkuD"/>
    <property type="match status" value="1"/>
</dbReference>
<evidence type="ECO:0000256" key="3">
    <source>
        <dbReference type="ARBA" id="ARBA00022679"/>
    </source>
</evidence>
<evidence type="ECO:0000256" key="2">
    <source>
        <dbReference type="ARBA" id="ARBA00005992"/>
    </source>
</evidence>
<evidence type="ECO:0000259" key="9">
    <source>
        <dbReference type="PROSITE" id="PS52029"/>
    </source>
</evidence>
<name>A0ABS5ZPJ1_9PROT</name>
<comment type="pathway">
    <text evidence="1 7">Cell wall biogenesis; peptidoglycan biosynthesis.</text>
</comment>
<keyword evidence="3" id="KW-0808">Transferase</keyword>
<dbReference type="Gene3D" id="2.40.440.10">
    <property type="entry name" value="L,D-transpeptidase catalytic domain-like"/>
    <property type="match status" value="1"/>
</dbReference>
<comment type="similarity">
    <text evidence="2">Belongs to the YkuD family.</text>
</comment>
<evidence type="ECO:0000256" key="5">
    <source>
        <dbReference type="ARBA" id="ARBA00022984"/>
    </source>
</evidence>
<feature type="domain" description="L,D-TPase catalytic" evidence="9">
    <location>
        <begin position="163"/>
        <end position="310"/>
    </location>
</feature>
<keyword evidence="8" id="KW-0732">Signal</keyword>
<dbReference type="RefSeq" id="WP_215863369.1">
    <property type="nucleotide sequence ID" value="NZ_JABELD010000039.1"/>
</dbReference>
<gene>
    <name evidence="10" type="ORF">HJG40_06140</name>
</gene>
<reference evidence="10 11" key="1">
    <citation type="journal article" date="2021" name="ISME J.">
        <title>Genomic evolution of the class Acidithiobacillia: deep-branching Proteobacteria living in extreme acidic conditions.</title>
        <authorList>
            <person name="Moya-Beltran A."/>
            <person name="Beard S."/>
            <person name="Rojas-Villalobos C."/>
            <person name="Issotta F."/>
            <person name="Gallardo Y."/>
            <person name="Ulloa R."/>
            <person name="Giaveno A."/>
            <person name="Degli Esposti M."/>
            <person name="Johnson D.B."/>
            <person name="Quatrini R."/>
        </authorList>
    </citation>
    <scope>NUCLEOTIDE SEQUENCE [LARGE SCALE GENOMIC DNA]</scope>
    <source>
        <strain evidence="10 11">ATCC 19703</strain>
    </source>
</reference>
<evidence type="ECO:0000256" key="7">
    <source>
        <dbReference type="PROSITE-ProRule" id="PRU01373"/>
    </source>
</evidence>
<dbReference type="InterPro" id="IPR005490">
    <property type="entry name" value="LD_TPept_cat_dom"/>
</dbReference>
<evidence type="ECO:0000256" key="1">
    <source>
        <dbReference type="ARBA" id="ARBA00004752"/>
    </source>
</evidence>
<dbReference type="PROSITE" id="PS52029">
    <property type="entry name" value="LD_TPASE"/>
    <property type="match status" value="1"/>
</dbReference>
<comment type="caution">
    <text evidence="10">The sequence shown here is derived from an EMBL/GenBank/DDBJ whole genome shotgun (WGS) entry which is preliminary data.</text>
</comment>
<feature type="active site" description="Proton donor/acceptor" evidence="7">
    <location>
        <position position="271"/>
    </location>
</feature>
<dbReference type="SUPFAM" id="SSF141523">
    <property type="entry name" value="L,D-transpeptidase catalytic domain-like"/>
    <property type="match status" value="1"/>
</dbReference>
<dbReference type="InterPro" id="IPR038063">
    <property type="entry name" value="Transpep_catalytic_dom"/>
</dbReference>
<evidence type="ECO:0000256" key="8">
    <source>
        <dbReference type="SAM" id="SignalP"/>
    </source>
</evidence>
<evidence type="ECO:0000313" key="10">
    <source>
        <dbReference type="EMBL" id="MBU2738375.1"/>
    </source>
</evidence>
<dbReference type="EMBL" id="JABELD010000039">
    <property type="protein sequence ID" value="MBU2738375.1"/>
    <property type="molecule type" value="Genomic_DNA"/>
</dbReference>
<proteinExistence type="inferred from homology"/>
<evidence type="ECO:0000256" key="6">
    <source>
        <dbReference type="ARBA" id="ARBA00023316"/>
    </source>
</evidence>
<organism evidence="10 11">
    <name type="scientific">Acidithiobacillus concretivorus</name>
    <dbReference type="NCBI Taxonomy" id="3063952"/>
    <lineage>
        <taxon>Bacteria</taxon>
        <taxon>Pseudomonadati</taxon>
        <taxon>Pseudomonadota</taxon>
        <taxon>Acidithiobacillia</taxon>
        <taxon>Acidithiobacillales</taxon>
        <taxon>Acidithiobacillaceae</taxon>
        <taxon>Acidithiobacillus</taxon>
    </lineage>
</organism>
<keyword evidence="5 7" id="KW-0573">Peptidoglycan synthesis</keyword>
<protein>
    <submittedName>
        <fullName evidence="10">L,D-transpeptidase</fullName>
    </submittedName>
</protein>
<feature type="chain" id="PRO_5047527230" evidence="8">
    <location>
        <begin position="41"/>
        <end position="340"/>
    </location>
</feature>
<dbReference type="Proteomes" id="UP001197028">
    <property type="component" value="Unassembled WGS sequence"/>
</dbReference>
<accession>A0ABS5ZPJ1</accession>
<feature type="active site" description="Nucleophile" evidence="7">
    <location>
        <position position="286"/>
    </location>
</feature>